<dbReference type="EMBL" id="JAACJM010000018">
    <property type="protein sequence ID" value="KAF5367712.1"/>
    <property type="molecule type" value="Genomic_DNA"/>
</dbReference>
<dbReference type="GO" id="GO:0004499">
    <property type="term" value="F:N,N-dimethylaniline monooxygenase activity"/>
    <property type="evidence" value="ECO:0007669"/>
    <property type="project" value="InterPro"/>
</dbReference>
<keyword evidence="7" id="KW-1185">Reference proteome</keyword>
<evidence type="ECO:0000256" key="5">
    <source>
        <dbReference type="SAM" id="MobiDB-lite"/>
    </source>
</evidence>
<feature type="region of interest" description="Disordered" evidence="5">
    <location>
        <begin position="532"/>
        <end position="579"/>
    </location>
</feature>
<reference evidence="6 7" key="1">
    <citation type="journal article" date="2020" name="ISME J.">
        <title>Uncovering the hidden diversity of litter-decomposition mechanisms in mushroom-forming fungi.</title>
        <authorList>
            <person name="Floudas D."/>
            <person name="Bentzer J."/>
            <person name="Ahren D."/>
            <person name="Johansson T."/>
            <person name="Persson P."/>
            <person name="Tunlid A."/>
        </authorList>
    </citation>
    <scope>NUCLEOTIDE SEQUENCE [LARGE SCALE GENOMIC DNA]</scope>
    <source>
        <strain evidence="6 7">CBS 291.85</strain>
    </source>
</reference>
<keyword evidence="4" id="KW-0560">Oxidoreductase</keyword>
<gene>
    <name evidence="6" type="ORF">D9758_009831</name>
</gene>
<dbReference type="GO" id="GO:0050660">
    <property type="term" value="F:flavin adenine dinucleotide binding"/>
    <property type="evidence" value="ECO:0007669"/>
    <property type="project" value="InterPro"/>
</dbReference>
<evidence type="ECO:0000256" key="2">
    <source>
        <dbReference type="ARBA" id="ARBA00022630"/>
    </source>
</evidence>
<feature type="compositionally biased region" description="Basic and acidic residues" evidence="5">
    <location>
        <begin position="316"/>
        <end position="326"/>
    </location>
</feature>
<organism evidence="6 7">
    <name type="scientific">Tetrapyrgos nigripes</name>
    <dbReference type="NCBI Taxonomy" id="182062"/>
    <lineage>
        <taxon>Eukaryota</taxon>
        <taxon>Fungi</taxon>
        <taxon>Dikarya</taxon>
        <taxon>Basidiomycota</taxon>
        <taxon>Agaricomycotina</taxon>
        <taxon>Agaricomycetes</taxon>
        <taxon>Agaricomycetidae</taxon>
        <taxon>Agaricales</taxon>
        <taxon>Marasmiineae</taxon>
        <taxon>Marasmiaceae</taxon>
        <taxon>Tetrapyrgos</taxon>
    </lineage>
</organism>
<dbReference type="InterPro" id="IPR050346">
    <property type="entry name" value="FMO-like"/>
</dbReference>
<evidence type="ECO:0000256" key="4">
    <source>
        <dbReference type="ARBA" id="ARBA00023002"/>
    </source>
</evidence>
<dbReference type="Pfam" id="PF00743">
    <property type="entry name" value="FMO-like"/>
    <property type="match status" value="1"/>
</dbReference>
<evidence type="ECO:0000256" key="1">
    <source>
        <dbReference type="ARBA" id="ARBA00009183"/>
    </source>
</evidence>
<comment type="similarity">
    <text evidence="1">Belongs to the FMO family.</text>
</comment>
<dbReference type="OrthoDB" id="66881at2759"/>
<feature type="compositionally biased region" description="Low complexity" evidence="5">
    <location>
        <begin position="534"/>
        <end position="572"/>
    </location>
</feature>
<evidence type="ECO:0008006" key="8">
    <source>
        <dbReference type="Google" id="ProtNLM"/>
    </source>
</evidence>
<dbReference type="Gene3D" id="3.50.50.60">
    <property type="entry name" value="FAD/NAD(P)-binding domain"/>
    <property type="match status" value="2"/>
</dbReference>
<dbReference type="SUPFAM" id="SSF51905">
    <property type="entry name" value="FAD/NAD(P)-binding domain"/>
    <property type="match status" value="1"/>
</dbReference>
<dbReference type="Proteomes" id="UP000559256">
    <property type="component" value="Unassembled WGS sequence"/>
</dbReference>
<dbReference type="PANTHER" id="PTHR23023">
    <property type="entry name" value="DIMETHYLANILINE MONOOXYGENASE"/>
    <property type="match status" value="1"/>
</dbReference>
<evidence type="ECO:0000256" key="3">
    <source>
        <dbReference type="ARBA" id="ARBA00022827"/>
    </source>
</evidence>
<keyword evidence="3" id="KW-0274">FAD</keyword>
<dbReference type="GO" id="GO:0050661">
    <property type="term" value="F:NADP binding"/>
    <property type="evidence" value="ECO:0007669"/>
    <property type="project" value="InterPro"/>
</dbReference>
<protein>
    <recommendedName>
        <fullName evidence="8">FAD/NAD(P)-binding domain-containing protein</fullName>
    </recommendedName>
</protein>
<accession>A0A8H5GMN5</accession>
<dbReference type="InterPro" id="IPR020946">
    <property type="entry name" value="Flavin_mOase-like"/>
</dbReference>
<evidence type="ECO:0000313" key="7">
    <source>
        <dbReference type="Proteomes" id="UP000559256"/>
    </source>
</evidence>
<feature type="region of interest" description="Disordered" evidence="5">
    <location>
        <begin position="302"/>
        <end position="326"/>
    </location>
</feature>
<dbReference type="AlphaFoldDB" id="A0A8H5GMN5"/>
<dbReference type="InterPro" id="IPR036188">
    <property type="entry name" value="FAD/NAD-bd_sf"/>
</dbReference>
<sequence length="759" mass="84524">MPTTTTMQTSIPVRPKRILVIGGGPAGLVTLRNFIDLAIFERVELVERRDDVGGVWYLDNPKNNPKSARFPSPAYPGLIGNVLPEHLSYHGFPFPPPAEYDKENREHQPFPTLTETHEYLRAFAKPYLEDGRIRLGREVVRVEERVVGVEVPEDATEAETEHLGYLLTKNKWRVLVRDWSDPTHPGRELEEFWDAVAICTGWYDNLAWPNTEGLEELKEKGLAKHAKWWRGPEGWEGKRTLIIGNANSSNDIAAQLAPFGSSSRPVYRSIRRPNLSTFVSLPDDRIEDVACVKRYEVYDVPDEENTSAGTGSKGMEGSKETQKRQKIRAHLESGRVLSDIDIVWVGTGYVPSVPFVYVLPPPFPDLFKSGTGVDPREVVPLMSLVKFNLPQISIEEGTSSSSTNSTNINGVASSYSSNTNAIDSGNGQAQYRLDGVSPSPHTSPDSLPISSSSLARIPLLHRHVHYAPSPSLAFILSTMAFTPFTIADLASCWLGLSWIEGGGVEYPKTLEERLVFERKRIEEVERSRWEVEHTSTISSTESTTPVLATSPNPNSISTTSNQTKTSTKTNGTAGPSKTNDIDSARFFGTNGHTPSSLTSYSVLGYFEETYARSLRDEVVRARRELGGRWVGWGEASASGGKEEYSSFLSFALIVKHKFRCRAKTYAFCFCFFLLPCVGGLGQLEKPDLIRVKTKAKGQLAMFDCDNTPTLKSSIYRTCNSGLPIWSPERTKKREAMYPLKYASLKWASEYGGRGWTNRE</sequence>
<feature type="region of interest" description="Disordered" evidence="5">
    <location>
        <begin position="426"/>
        <end position="448"/>
    </location>
</feature>
<evidence type="ECO:0000313" key="6">
    <source>
        <dbReference type="EMBL" id="KAF5367712.1"/>
    </source>
</evidence>
<comment type="caution">
    <text evidence="6">The sequence shown here is derived from an EMBL/GenBank/DDBJ whole genome shotgun (WGS) entry which is preliminary data.</text>
</comment>
<proteinExistence type="inferred from homology"/>
<keyword evidence="2" id="KW-0285">Flavoprotein</keyword>
<name>A0A8H5GMN5_9AGAR</name>